<dbReference type="EMBL" id="LFVZ01000015">
    <property type="protein sequence ID" value="KTW25996.1"/>
    <property type="molecule type" value="Genomic_DNA"/>
</dbReference>
<dbReference type="VEuPathDB" id="FungiDB:T552_03268"/>
<gene>
    <name evidence="2" type="ORF">T552_03268</name>
</gene>
<comment type="caution">
    <text evidence="2">The sequence shown here is derived from an EMBL/GenBank/DDBJ whole genome shotgun (WGS) entry which is preliminary data.</text>
</comment>
<protein>
    <submittedName>
        <fullName evidence="2">Uncharacterized protein</fullName>
    </submittedName>
</protein>
<dbReference type="Proteomes" id="UP000054454">
    <property type="component" value="Unassembled WGS sequence"/>
</dbReference>
<dbReference type="AlphaFoldDB" id="A0A0W4ZC83"/>
<name>A0A0W4ZC83_PNEC8</name>
<sequence length="587" mass="68966">MSSIRCCCGTDCLNIRQNRLLFKQIEKDMQIASELGQYLLSEYRAYNENAEYREKLFKLEIYHLKIKRDQIMTSLSFLKKRNKELEEEICRINEKNEDFLRNMEKMNILLSNSESNIQDLSDTLEATKLELERSRSIIDHKKSIEKHMDAMEIEKKFLRNELEQSLQIGIFFKKKWQQSERLIDILKEQMNGNKLKTDKEKENVQTLIDYFKNYPKIEMNTDSMKSHLIIFIKELISKNSSLKKICTELYDILSIKYDETIHLQQFLSRNNNYGSLSNDSYNLRNLKNMSHFNVDRYLFSEKKLNQNSLNQVLNENINANILHNSDKENQKGYSSKFINEAKIKLKYDLIDNLFMPVKFKKSYFNNSKITRSFSAPEIMLLFSSSSKSQNTQDNSHEKTRYLSLTNMFNSPKSVSINNKRQNSCLNLSKELQHSQYNKLNSNFSIYLDAPNTSFFKDILYKKPLHEVKLEDLHDSFLLRKPWTTPRNFSPSTQFISPVISTFSTNSAESSVFLNNDTKAILSNTLLKSTITNKHFLSGTSKKKKADTKPLGKNIHDNQNKSMWDSFFNKWPKLIHTKHSLISTSTKN</sequence>
<evidence type="ECO:0000256" key="1">
    <source>
        <dbReference type="SAM" id="Coils"/>
    </source>
</evidence>
<dbReference type="GeneID" id="28937980"/>
<proteinExistence type="predicted"/>
<evidence type="ECO:0000313" key="2">
    <source>
        <dbReference type="EMBL" id="KTW25996.1"/>
    </source>
</evidence>
<dbReference type="RefSeq" id="XP_018224576.1">
    <property type="nucleotide sequence ID" value="XM_018371777.1"/>
</dbReference>
<feature type="coiled-coil region" evidence="1">
    <location>
        <begin position="68"/>
        <end position="168"/>
    </location>
</feature>
<reference evidence="3" key="1">
    <citation type="journal article" date="2016" name="Nat. Commun.">
        <title>Genome analysis of three Pneumocystis species reveals adaptation mechanisms to life exclusively in mammalian hosts.</title>
        <authorList>
            <person name="Ma L."/>
            <person name="Chen Z."/>
            <person name="Huang D.W."/>
            <person name="Kutty G."/>
            <person name="Ishihara M."/>
            <person name="Wang H."/>
            <person name="Abouelleil A."/>
            <person name="Bishop L."/>
            <person name="Davey E."/>
            <person name="Deng R."/>
            <person name="Deng X."/>
            <person name="Fan L."/>
            <person name="Fantoni G."/>
            <person name="Fitzgerald M."/>
            <person name="Gogineni E."/>
            <person name="Goldberg J.M."/>
            <person name="Handley G."/>
            <person name="Hu X."/>
            <person name="Huber C."/>
            <person name="Jiao X."/>
            <person name="Jones K."/>
            <person name="Levin J.Z."/>
            <person name="Liu Y."/>
            <person name="Macdonald P."/>
            <person name="Melnikov A."/>
            <person name="Raley C."/>
            <person name="Sassi M."/>
            <person name="Sherman B.T."/>
            <person name="Song X."/>
            <person name="Sykes S."/>
            <person name="Tran B."/>
            <person name="Walsh L."/>
            <person name="Xia Y."/>
            <person name="Yang J."/>
            <person name="Young S."/>
            <person name="Zeng Q."/>
            <person name="Zheng X."/>
            <person name="Stephens R."/>
            <person name="Nusbaum C."/>
            <person name="Birren B.W."/>
            <person name="Azadi P."/>
            <person name="Lempicki R.A."/>
            <person name="Cuomo C.A."/>
            <person name="Kovacs J.A."/>
        </authorList>
    </citation>
    <scope>NUCLEOTIDE SEQUENCE [LARGE SCALE GENOMIC DNA]</scope>
    <source>
        <strain evidence="3">B80</strain>
    </source>
</reference>
<organism evidence="2 3">
    <name type="scientific">Pneumocystis carinii (strain B80)</name>
    <name type="common">Rat pneumocystis pneumonia agent</name>
    <name type="synonym">Pneumocystis carinii f. sp. carinii</name>
    <dbReference type="NCBI Taxonomy" id="1408658"/>
    <lineage>
        <taxon>Eukaryota</taxon>
        <taxon>Fungi</taxon>
        <taxon>Dikarya</taxon>
        <taxon>Ascomycota</taxon>
        <taxon>Taphrinomycotina</taxon>
        <taxon>Pneumocystomycetes</taxon>
        <taxon>Pneumocystaceae</taxon>
        <taxon>Pneumocystis</taxon>
    </lineage>
</organism>
<keyword evidence="3" id="KW-1185">Reference proteome</keyword>
<dbReference type="OrthoDB" id="4088568at2759"/>
<accession>A0A0W4ZC83</accession>
<evidence type="ECO:0000313" key="3">
    <source>
        <dbReference type="Proteomes" id="UP000054454"/>
    </source>
</evidence>
<keyword evidence="1" id="KW-0175">Coiled coil</keyword>